<name>A0A8S1FCU0_9PELO</name>
<dbReference type="EMBL" id="CADEPM010000007">
    <property type="protein sequence ID" value="CAB3408801.1"/>
    <property type="molecule type" value="Genomic_DNA"/>
</dbReference>
<keyword evidence="8 11" id="KW-0472">Membrane</keyword>
<dbReference type="Gene3D" id="3.40.50.2000">
    <property type="entry name" value="Glycogen Phosphorylase B"/>
    <property type="match status" value="2"/>
</dbReference>
<comment type="catalytic activity">
    <reaction evidence="9 11">
        <text>glucuronate acceptor + UDP-alpha-D-glucuronate = acceptor beta-D-glucuronoside + UDP + H(+)</text>
        <dbReference type="Rhea" id="RHEA:21032"/>
        <dbReference type="ChEBI" id="CHEBI:15378"/>
        <dbReference type="ChEBI" id="CHEBI:58052"/>
        <dbReference type="ChEBI" id="CHEBI:58223"/>
        <dbReference type="ChEBI" id="CHEBI:132367"/>
        <dbReference type="ChEBI" id="CHEBI:132368"/>
        <dbReference type="EC" id="2.4.1.17"/>
    </reaction>
</comment>
<evidence type="ECO:0000256" key="4">
    <source>
        <dbReference type="ARBA" id="ARBA00022679"/>
    </source>
</evidence>
<dbReference type="AlphaFoldDB" id="A0A8S1FCU0"/>
<accession>A0A8S1FCU0</accession>
<dbReference type="InterPro" id="IPR050271">
    <property type="entry name" value="UDP-glycosyltransferase"/>
</dbReference>
<evidence type="ECO:0000256" key="9">
    <source>
        <dbReference type="ARBA" id="ARBA00047475"/>
    </source>
</evidence>
<dbReference type="PROSITE" id="PS00375">
    <property type="entry name" value="UDPGT"/>
    <property type="match status" value="1"/>
</dbReference>
<organism evidence="12 13">
    <name type="scientific">Caenorhabditis bovis</name>
    <dbReference type="NCBI Taxonomy" id="2654633"/>
    <lineage>
        <taxon>Eukaryota</taxon>
        <taxon>Metazoa</taxon>
        <taxon>Ecdysozoa</taxon>
        <taxon>Nematoda</taxon>
        <taxon>Chromadorea</taxon>
        <taxon>Rhabditida</taxon>
        <taxon>Rhabditina</taxon>
        <taxon>Rhabditomorpha</taxon>
        <taxon>Rhabditoidea</taxon>
        <taxon>Rhabditidae</taxon>
        <taxon>Peloderinae</taxon>
        <taxon>Caenorhabditis</taxon>
    </lineage>
</organism>
<evidence type="ECO:0000256" key="11">
    <source>
        <dbReference type="RuleBase" id="RU362059"/>
    </source>
</evidence>
<evidence type="ECO:0000256" key="2">
    <source>
        <dbReference type="ARBA" id="ARBA00009995"/>
    </source>
</evidence>
<feature type="chain" id="PRO_5035965425" description="UDP-glucuronosyltransferase" evidence="11">
    <location>
        <begin position="24"/>
        <end position="525"/>
    </location>
</feature>
<dbReference type="PANTHER" id="PTHR48043">
    <property type="entry name" value="EG:EG0003.4 PROTEIN-RELATED"/>
    <property type="match status" value="1"/>
</dbReference>
<evidence type="ECO:0000256" key="7">
    <source>
        <dbReference type="ARBA" id="ARBA00022989"/>
    </source>
</evidence>
<keyword evidence="5 11" id="KW-0812">Transmembrane</keyword>
<reference evidence="12 13" key="1">
    <citation type="submission" date="2020-04" db="EMBL/GenBank/DDBJ databases">
        <authorList>
            <person name="Laetsch R D."/>
            <person name="Stevens L."/>
            <person name="Kumar S."/>
            <person name="Blaxter L. M."/>
        </authorList>
    </citation>
    <scope>NUCLEOTIDE SEQUENCE [LARGE SCALE GENOMIC DNA]</scope>
</reference>
<dbReference type="InterPro" id="IPR035595">
    <property type="entry name" value="UDP_glycos_trans_CS"/>
</dbReference>
<keyword evidence="13" id="KW-1185">Reference proteome</keyword>
<proteinExistence type="inferred from homology"/>
<evidence type="ECO:0000256" key="10">
    <source>
        <dbReference type="RuleBase" id="RU003718"/>
    </source>
</evidence>
<dbReference type="SUPFAM" id="SSF53756">
    <property type="entry name" value="UDP-Glycosyltransferase/glycogen phosphorylase"/>
    <property type="match status" value="1"/>
</dbReference>
<evidence type="ECO:0000256" key="3">
    <source>
        <dbReference type="ARBA" id="ARBA00022676"/>
    </source>
</evidence>
<dbReference type="GO" id="GO:0016020">
    <property type="term" value="C:membrane"/>
    <property type="evidence" value="ECO:0007669"/>
    <property type="project" value="UniProtKB-SubCell"/>
</dbReference>
<keyword evidence="6 11" id="KW-0732">Signal</keyword>
<evidence type="ECO:0000313" key="12">
    <source>
        <dbReference type="EMBL" id="CAB3408801.1"/>
    </source>
</evidence>
<evidence type="ECO:0000313" key="13">
    <source>
        <dbReference type="Proteomes" id="UP000494206"/>
    </source>
</evidence>
<dbReference type="OrthoDB" id="5835829at2759"/>
<feature type="transmembrane region" description="Helical" evidence="11">
    <location>
        <begin position="497"/>
        <end position="518"/>
    </location>
</feature>
<comment type="caution">
    <text evidence="12">The sequence shown here is derived from an EMBL/GenBank/DDBJ whole genome shotgun (WGS) entry which is preliminary data.</text>
</comment>
<dbReference type="CDD" id="cd03784">
    <property type="entry name" value="GT1_Gtf-like"/>
    <property type="match status" value="1"/>
</dbReference>
<keyword evidence="3 10" id="KW-0328">Glycosyltransferase</keyword>
<dbReference type="Proteomes" id="UP000494206">
    <property type="component" value="Unassembled WGS sequence"/>
</dbReference>
<evidence type="ECO:0000256" key="8">
    <source>
        <dbReference type="ARBA" id="ARBA00023136"/>
    </source>
</evidence>
<protein>
    <recommendedName>
        <fullName evidence="11">UDP-glucuronosyltransferase</fullName>
        <ecNumber evidence="11">2.4.1.17</ecNumber>
    </recommendedName>
</protein>
<comment type="subcellular location">
    <subcellularLocation>
        <location evidence="1 11">Membrane</location>
        <topology evidence="1 11">Single-pass membrane protein</topology>
    </subcellularLocation>
</comment>
<sequence length="525" mass="59919">MMTGRLVQFIISVAILIFQPAECSFKILVFSPAISKSHLISTGRIADELSRAGHDVTLLEVDFLGISDNVQSSKRTRKRVVRNFRNSANFSAVLNGFSQDVLSSPNIFDYMHGLYDYQMICNQLCQEFLERDEVFNELKRQNFDAFFSETIHICGFGYAHALAIKRIFMVSSCPFIAPVYDYLGHPMPISTVPFSAEMSTTPTYWERANNLFRSAVMAIQYRYTHHNLAMIYRNKFGSNFPAITDILRAVDIIFVSTDEIIDIPSLTFSNVVHIGGLGIDEIADDSNDAIMRSEMSKGKNGVVLFSLGTVANTTRLPEKVLRSFLHVTRKFPDYHFLIRADKYDKKTRQHAEGLKNVFISDWLPQPQILAHPNLTAFITHCGYNSVMESARSGVPLIAIPLRFDQPLNGRAIEKKGWGIRVDKRHLLDESGEAIRRALGEILTNPAYKREAMRLRDLIRTKPMNSRKRFIETTEWVLLNNGVKELYAESRSLDLITYYNLDVLFGFLMIPLVPIIVFMRTIRMLN</sequence>
<dbReference type="Pfam" id="PF00201">
    <property type="entry name" value="UDPGT"/>
    <property type="match status" value="1"/>
</dbReference>
<evidence type="ECO:0000256" key="1">
    <source>
        <dbReference type="ARBA" id="ARBA00004167"/>
    </source>
</evidence>
<gene>
    <name evidence="12" type="ORF">CBOVIS_LOCUS10537</name>
</gene>
<dbReference type="FunFam" id="3.40.50.2000:FF:000021">
    <property type="entry name" value="UDP-glucuronosyltransferase"/>
    <property type="match status" value="1"/>
</dbReference>
<keyword evidence="7 11" id="KW-1133">Transmembrane helix</keyword>
<evidence type="ECO:0000256" key="6">
    <source>
        <dbReference type="ARBA" id="ARBA00022729"/>
    </source>
</evidence>
<keyword evidence="4 10" id="KW-0808">Transferase</keyword>
<dbReference type="GO" id="GO:0015020">
    <property type="term" value="F:glucuronosyltransferase activity"/>
    <property type="evidence" value="ECO:0007669"/>
    <property type="project" value="UniProtKB-EC"/>
</dbReference>
<comment type="similarity">
    <text evidence="2 10">Belongs to the UDP-glycosyltransferase family.</text>
</comment>
<feature type="signal peptide" evidence="11">
    <location>
        <begin position="1"/>
        <end position="23"/>
    </location>
</feature>
<dbReference type="InterPro" id="IPR002213">
    <property type="entry name" value="UDP_glucos_trans"/>
</dbReference>
<evidence type="ECO:0000256" key="5">
    <source>
        <dbReference type="ARBA" id="ARBA00022692"/>
    </source>
</evidence>
<dbReference type="EC" id="2.4.1.17" evidence="11"/>
<dbReference type="PANTHER" id="PTHR48043:SF13">
    <property type="entry name" value="UDP-GLUCURONOSYLTRANSFERASE UGT-47-RELATED"/>
    <property type="match status" value="1"/>
</dbReference>